<sequence length="160" mass="18246">MVIRKKIAIPVRSPIKEGEKMNTDKLVGAWTLISSIQSRNNVISRTFGDPPSGQIQYTNDGRMSAFLMDPDWARTGKNAVEESDRFFAYAGRWELDGNKVSHFIEFCSAPTKIGTTFVRNLNFLSENEIELTTERETTKSGNVYETKLIWRRHVLSKNVV</sequence>
<dbReference type="RefSeq" id="WP_183351180.1">
    <property type="nucleotide sequence ID" value="NZ_JACHEO010000012.1"/>
</dbReference>
<dbReference type="AlphaFoldDB" id="A0A840UUC2"/>
<evidence type="ECO:0000259" key="1">
    <source>
        <dbReference type="Pfam" id="PF13924"/>
    </source>
</evidence>
<dbReference type="Pfam" id="PF13924">
    <property type="entry name" value="Lipocalin_5"/>
    <property type="match status" value="1"/>
</dbReference>
<keyword evidence="3" id="KW-1185">Reference proteome</keyword>
<dbReference type="InterPro" id="IPR024311">
    <property type="entry name" value="Lipocalin-like"/>
</dbReference>
<name>A0A840UUC2_9BACT</name>
<dbReference type="EMBL" id="JACHEO010000012">
    <property type="protein sequence ID" value="MBB5348436.1"/>
    <property type="molecule type" value="Genomic_DNA"/>
</dbReference>
<proteinExistence type="predicted"/>
<comment type="caution">
    <text evidence="2">The sequence shown here is derived from an EMBL/GenBank/DDBJ whole genome shotgun (WGS) entry which is preliminary data.</text>
</comment>
<organism evidence="2 3">
    <name type="scientific">Desulfoprunum benzoelyticum</name>
    <dbReference type="NCBI Taxonomy" id="1506996"/>
    <lineage>
        <taxon>Bacteria</taxon>
        <taxon>Pseudomonadati</taxon>
        <taxon>Thermodesulfobacteriota</taxon>
        <taxon>Desulfobulbia</taxon>
        <taxon>Desulfobulbales</taxon>
        <taxon>Desulfobulbaceae</taxon>
        <taxon>Desulfoprunum</taxon>
    </lineage>
</organism>
<reference evidence="2 3" key="1">
    <citation type="submission" date="2020-08" db="EMBL/GenBank/DDBJ databases">
        <title>Genomic Encyclopedia of Type Strains, Phase IV (KMG-IV): sequencing the most valuable type-strain genomes for metagenomic binning, comparative biology and taxonomic classification.</title>
        <authorList>
            <person name="Goeker M."/>
        </authorList>
    </citation>
    <scope>NUCLEOTIDE SEQUENCE [LARGE SCALE GENOMIC DNA]</scope>
    <source>
        <strain evidence="2 3">DSM 28570</strain>
    </source>
</reference>
<feature type="domain" description="Lipocalin-like" evidence="1">
    <location>
        <begin position="27"/>
        <end position="152"/>
    </location>
</feature>
<gene>
    <name evidence="2" type="ORF">HNQ81_002172</name>
</gene>
<evidence type="ECO:0000313" key="3">
    <source>
        <dbReference type="Proteomes" id="UP000539642"/>
    </source>
</evidence>
<protein>
    <recommendedName>
        <fullName evidence="1">Lipocalin-like domain-containing protein</fullName>
    </recommendedName>
</protein>
<dbReference type="Proteomes" id="UP000539642">
    <property type="component" value="Unassembled WGS sequence"/>
</dbReference>
<accession>A0A840UUC2</accession>
<evidence type="ECO:0000313" key="2">
    <source>
        <dbReference type="EMBL" id="MBB5348436.1"/>
    </source>
</evidence>